<organism evidence="1 2">
    <name type="scientific">Lipomyces starkeyi NRRL Y-11557</name>
    <dbReference type="NCBI Taxonomy" id="675824"/>
    <lineage>
        <taxon>Eukaryota</taxon>
        <taxon>Fungi</taxon>
        <taxon>Dikarya</taxon>
        <taxon>Ascomycota</taxon>
        <taxon>Saccharomycotina</taxon>
        <taxon>Lipomycetes</taxon>
        <taxon>Lipomycetales</taxon>
        <taxon>Lipomycetaceae</taxon>
        <taxon>Lipomyces</taxon>
    </lineage>
</organism>
<dbReference type="EMBL" id="KV454300">
    <property type="protein sequence ID" value="ODQ70517.1"/>
    <property type="molecule type" value="Genomic_DNA"/>
</dbReference>
<name>A0A1E3Q0F3_LIPST</name>
<reference evidence="1 2" key="1">
    <citation type="journal article" date="2016" name="Proc. Natl. Acad. Sci. U.S.A.">
        <title>Comparative genomics of biotechnologically important yeasts.</title>
        <authorList>
            <person name="Riley R."/>
            <person name="Haridas S."/>
            <person name="Wolfe K.H."/>
            <person name="Lopes M.R."/>
            <person name="Hittinger C.T."/>
            <person name="Goeker M."/>
            <person name="Salamov A.A."/>
            <person name="Wisecaver J.H."/>
            <person name="Long T.M."/>
            <person name="Calvey C.H."/>
            <person name="Aerts A.L."/>
            <person name="Barry K.W."/>
            <person name="Choi C."/>
            <person name="Clum A."/>
            <person name="Coughlan A.Y."/>
            <person name="Deshpande S."/>
            <person name="Douglass A.P."/>
            <person name="Hanson S.J."/>
            <person name="Klenk H.-P."/>
            <person name="LaButti K.M."/>
            <person name="Lapidus A."/>
            <person name="Lindquist E.A."/>
            <person name="Lipzen A.M."/>
            <person name="Meier-Kolthoff J.P."/>
            <person name="Ohm R.A."/>
            <person name="Otillar R.P."/>
            <person name="Pangilinan J.L."/>
            <person name="Peng Y."/>
            <person name="Rokas A."/>
            <person name="Rosa C.A."/>
            <person name="Scheuner C."/>
            <person name="Sibirny A.A."/>
            <person name="Slot J.C."/>
            <person name="Stielow J.B."/>
            <person name="Sun H."/>
            <person name="Kurtzman C.P."/>
            <person name="Blackwell M."/>
            <person name="Grigoriev I.V."/>
            <person name="Jeffries T.W."/>
        </authorList>
    </citation>
    <scope>NUCLEOTIDE SEQUENCE [LARGE SCALE GENOMIC DNA]</scope>
    <source>
        <strain evidence="1 2">NRRL Y-11557</strain>
    </source>
</reference>
<sequence length="197" mass="22063">MSSDPYQPTSVIHGACEVSRPKFYLGNDIIEIEQPCAPSSVHVYHPLLDRDPIVITDRSLNLPDTQCRRASWHALKDESLEDDDIVDADSDLGHYHPTVVVKSYSATAILETPNPSLFGTTALLSVTSPQKKQQAVSAHIEDISDIVPPFANQGDIERTDKESSFCWRNEVRKCISRRKLRESLDRLVSEQFGTNKS</sequence>
<accession>A0A1E3Q0F3</accession>
<protein>
    <submittedName>
        <fullName evidence="1">Uncharacterized protein</fullName>
    </submittedName>
</protein>
<proteinExistence type="predicted"/>
<dbReference type="AlphaFoldDB" id="A0A1E3Q0F3"/>
<dbReference type="OrthoDB" id="10346727at2759"/>
<evidence type="ECO:0000313" key="1">
    <source>
        <dbReference type="EMBL" id="ODQ70517.1"/>
    </source>
</evidence>
<evidence type="ECO:0000313" key="2">
    <source>
        <dbReference type="Proteomes" id="UP000094385"/>
    </source>
</evidence>
<dbReference type="Proteomes" id="UP000094385">
    <property type="component" value="Unassembled WGS sequence"/>
</dbReference>
<gene>
    <name evidence="1" type="ORF">LIPSTDRAFT_169077</name>
</gene>
<keyword evidence="2" id="KW-1185">Reference proteome</keyword>